<feature type="domain" description="FAD-binding FR-type" evidence="9">
    <location>
        <begin position="1"/>
        <end position="101"/>
    </location>
</feature>
<dbReference type="SUPFAM" id="SSF52343">
    <property type="entry name" value="Ferredoxin reductase-like, C-terminal NADP-linked domain"/>
    <property type="match status" value="1"/>
</dbReference>
<dbReference type="InterPro" id="IPR017938">
    <property type="entry name" value="Riboflavin_synthase-like_b-brl"/>
</dbReference>
<dbReference type="Pfam" id="PF00175">
    <property type="entry name" value="NAD_binding_1"/>
    <property type="match status" value="1"/>
</dbReference>
<dbReference type="EMBL" id="FTPR01000002">
    <property type="protein sequence ID" value="SIT88789.1"/>
    <property type="molecule type" value="Genomic_DNA"/>
</dbReference>
<dbReference type="Gene3D" id="2.40.30.10">
    <property type="entry name" value="Translation factors"/>
    <property type="match status" value="1"/>
</dbReference>
<dbReference type="RefSeq" id="WP_076660524.1">
    <property type="nucleotide sequence ID" value="NZ_FTPR01000002.1"/>
</dbReference>
<dbReference type="PANTHER" id="PTHR47354:SF8">
    <property type="entry name" value="1,2-PHENYLACETYL-COA EPOXIDASE, SUBUNIT E"/>
    <property type="match status" value="1"/>
</dbReference>
<sequence length="222" mass="24642">MTYTLTLQEIEPLTHDTYRLTFNRPEGFDFEAGQATELSIQKDGLRDEGRPFTMTSRPNDKHLEFVIKSYPDHDGVTAEIPNLGMTDQVSATPPFGAITDHGPGVFIAGGAGITPFISILRKQQQEGEAQAQLIFANKSEDDIILRDMWQSMPNVAETFVVSKTEQSDLRSGRIDKSLLQELVGETDQPFYICGPGAMVDDVRDALKTMGVDDKNIITEDGW</sequence>
<keyword evidence="7" id="KW-0408">Iron</keyword>
<evidence type="ECO:0000313" key="10">
    <source>
        <dbReference type="EMBL" id="SIT88789.1"/>
    </source>
</evidence>
<reference evidence="11" key="1">
    <citation type="submission" date="2017-01" db="EMBL/GenBank/DDBJ databases">
        <authorList>
            <person name="Varghese N."/>
            <person name="Submissions S."/>
        </authorList>
    </citation>
    <scope>NUCLEOTIDE SEQUENCE [LARGE SCALE GENOMIC DNA]</scope>
    <source>
        <strain evidence="11">DSM 29591</strain>
    </source>
</reference>
<keyword evidence="2" id="KW-0285">Flavoprotein</keyword>
<evidence type="ECO:0000256" key="4">
    <source>
        <dbReference type="ARBA" id="ARBA00022723"/>
    </source>
</evidence>
<dbReference type="InterPro" id="IPR017927">
    <property type="entry name" value="FAD-bd_FR_type"/>
</dbReference>
<comment type="cofactor">
    <cofactor evidence="1">
        <name>FAD</name>
        <dbReference type="ChEBI" id="CHEBI:57692"/>
    </cofactor>
</comment>
<keyword evidence="8" id="KW-0411">Iron-sulfur</keyword>
<accession>A0A1R3XBV2</accession>
<keyword evidence="3" id="KW-0001">2Fe-2S</keyword>
<protein>
    <submittedName>
        <fullName evidence="10">Ferredoxin-NADP reductase</fullName>
    </submittedName>
</protein>
<dbReference type="Pfam" id="PF00970">
    <property type="entry name" value="FAD_binding_6"/>
    <property type="match status" value="1"/>
</dbReference>
<dbReference type="SUPFAM" id="SSF63380">
    <property type="entry name" value="Riboflavin synthase domain-like"/>
    <property type="match status" value="1"/>
</dbReference>
<dbReference type="GO" id="GO:0046872">
    <property type="term" value="F:metal ion binding"/>
    <property type="evidence" value="ECO:0007669"/>
    <property type="project" value="UniProtKB-KW"/>
</dbReference>
<dbReference type="InterPro" id="IPR039261">
    <property type="entry name" value="FNR_nucleotide-bd"/>
</dbReference>
<gene>
    <name evidence="10" type="ORF">SAMN05421665_2800</name>
</gene>
<evidence type="ECO:0000256" key="6">
    <source>
        <dbReference type="ARBA" id="ARBA00023002"/>
    </source>
</evidence>
<evidence type="ECO:0000256" key="5">
    <source>
        <dbReference type="ARBA" id="ARBA00022827"/>
    </source>
</evidence>
<dbReference type="PANTHER" id="PTHR47354">
    <property type="entry name" value="NADH OXIDOREDUCTASE HCR"/>
    <property type="match status" value="1"/>
</dbReference>
<evidence type="ECO:0000256" key="7">
    <source>
        <dbReference type="ARBA" id="ARBA00023004"/>
    </source>
</evidence>
<organism evidence="10 11">
    <name type="scientific">Yoonia rosea</name>
    <dbReference type="NCBI Taxonomy" id="287098"/>
    <lineage>
        <taxon>Bacteria</taxon>
        <taxon>Pseudomonadati</taxon>
        <taxon>Pseudomonadota</taxon>
        <taxon>Alphaproteobacteria</taxon>
        <taxon>Rhodobacterales</taxon>
        <taxon>Paracoccaceae</taxon>
        <taxon>Yoonia</taxon>
    </lineage>
</organism>
<keyword evidence="6" id="KW-0560">Oxidoreductase</keyword>
<dbReference type="InterPro" id="IPR008333">
    <property type="entry name" value="Cbr1-like_FAD-bd_dom"/>
</dbReference>
<keyword evidence="11" id="KW-1185">Reference proteome</keyword>
<evidence type="ECO:0000256" key="1">
    <source>
        <dbReference type="ARBA" id="ARBA00001974"/>
    </source>
</evidence>
<dbReference type="Proteomes" id="UP000186997">
    <property type="component" value="Unassembled WGS sequence"/>
</dbReference>
<dbReference type="Gene3D" id="3.40.50.80">
    <property type="entry name" value="Nucleotide-binding domain of ferredoxin-NADP reductase (FNR) module"/>
    <property type="match status" value="1"/>
</dbReference>
<evidence type="ECO:0000256" key="3">
    <source>
        <dbReference type="ARBA" id="ARBA00022714"/>
    </source>
</evidence>
<dbReference type="GO" id="GO:0016491">
    <property type="term" value="F:oxidoreductase activity"/>
    <property type="evidence" value="ECO:0007669"/>
    <property type="project" value="UniProtKB-KW"/>
</dbReference>
<dbReference type="PROSITE" id="PS51384">
    <property type="entry name" value="FAD_FR"/>
    <property type="match status" value="1"/>
</dbReference>
<dbReference type="STRING" id="287098.SAMN05421665_2800"/>
<dbReference type="InterPro" id="IPR050415">
    <property type="entry name" value="MRET"/>
</dbReference>
<evidence type="ECO:0000256" key="8">
    <source>
        <dbReference type="ARBA" id="ARBA00023014"/>
    </source>
</evidence>
<keyword evidence="5" id="KW-0274">FAD</keyword>
<dbReference type="AlphaFoldDB" id="A0A1R3XBV2"/>
<dbReference type="InterPro" id="IPR001433">
    <property type="entry name" value="OxRdtase_FAD/NAD-bd"/>
</dbReference>
<dbReference type="PRINTS" id="PR00410">
    <property type="entry name" value="PHEHYDRXLASE"/>
</dbReference>
<dbReference type="GO" id="GO:0050660">
    <property type="term" value="F:flavin adenine dinucleotide binding"/>
    <property type="evidence" value="ECO:0007669"/>
    <property type="project" value="TreeGrafter"/>
</dbReference>
<name>A0A1R3XBV2_9RHOB</name>
<evidence type="ECO:0000256" key="2">
    <source>
        <dbReference type="ARBA" id="ARBA00022630"/>
    </source>
</evidence>
<keyword evidence="4" id="KW-0479">Metal-binding</keyword>
<evidence type="ECO:0000313" key="11">
    <source>
        <dbReference type="Proteomes" id="UP000186997"/>
    </source>
</evidence>
<dbReference type="OrthoDB" id="9792185at2"/>
<evidence type="ECO:0000259" key="9">
    <source>
        <dbReference type="PROSITE" id="PS51384"/>
    </source>
</evidence>
<proteinExistence type="predicted"/>
<dbReference type="GO" id="GO:0051537">
    <property type="term" value="F:2 iron, 2 sulfur cluster binding"/>
    <property type="evidence" value="ECO:0007669"/>
    <property type="project" value="UniProtKB-KW"/>
</dbReference>